<dbReference type="PROSITE" id="PS50830">
    <property type="entry name" value="TNASE_3"/>
    <property type="match status" value="1"/>
</dbReference>
<dbReference type="EMBL" id="BARV01029439">
    <property type="protein sequence ID" value="GAI44727.1"/>
    <property type="molecule type" value="Genomic_DNA"/>
</dbReference>
<dbReference type="InterPro" id="IPR035437">
    <property type="entry name" value="SNase_OB-fold_sf"/>
</dbReference>
<sequence length="179" mass="20222">MYILNSGLKRWVAFLALAILAAFPPVSQAKTYEAIGIRALDGDSILVRFPNGLKEEVRLLSVDCPEHGQALWDQARKFTHWKVAGKDLTLECGPEERDQYNRLLAFIHVHEGHLNMELVEKGLAVVFVIPPNTDLIDSLLMAQARAHARKKGIWGPGGPRLEPRSHRYRKQTQKKGKPR</sequence>
<organism evidence="6">
    <name type="scientific">marine sediment metagenome</name>
    <dbReference type="NCBI Taxonomy" id="412755"/>
    <lineage>
        <taxon>unclassified sequences</taxon>
        <taxon>metagenomes</taxon>
        <taxon>ecological metagenomes</taxon>
    </lineage>
</organism>
<evidence type="ECO:0000259" key="5">
    <source>
        <dbReference type="PROSITE" id="PS50830"/>
    </source>
</evidence>
<reference evidence="6" key="1">
    <citation type="journal article" date="2014" name="Front. Microbiol.">
        <title>High frequency of phylogenetically diverse reductive dehalogenase-homologous genes in deep subseafloor sedimentary metagenomes.</title>
        <authorList>
            <person name="Kawai M."/>
            <person name="Futagami T."/>
            <person name="Toyoda A."/>
            <person name="Takaki Y."/>
            <person name="Nishi S."/>
            <person name="Hori S."/>
            <person name="Arai W."/>
            <person name="Tsubouchi T."/>
            <person name="Morono Y."/>
            <person name="Uchiyama I."/>
            <person name="Ito T."/>
            <person name="Fujiyama A."/>
            <person name="Inagaki F."/>
            <person name="Takami H."/>
        </authorList>
    </citation>
    <scope>NUCLEOTIDE SEQUENCE</scope>
    <source>
        <strain evidence="6">Expedition CK06-06</strain>
    </source>
</reference>
<name>X1NL34_9ZZZZ</name>
<gene>
    <name evidence="6" type="ORF">S06H3_46939</name>
</gene>
<evidence type="ECO:0000313" key="6">
    <source>
        <dbReference type="EMBL" id="GAI44727.1"/>
    </source>
</evidence>
<dbReference type="GO" id="GO:0004519">
    <property type="term" value="F:endonuclease activity"/>
    <property type="evidence" value="ECO:0007669"/>
    <property type="project" value="UniProtKB-KW"/>
</dbReference>
<dbReference type="AlphaFoldDB" id="X1NL34"/>
<dbReference type="InterPro" id="IPR016071">
    <property type="entry name" value="Staphylococal_nuclease_OB-fold"/>
</dbReference>
<dbReference type="PANTHER" id="PTHR12302:SF3">
    <property type="entry name" value="SERINE_THREONINE-PROTEIN KINASE 31"/>
    <property type="match status" value="1"/>
</dbReference>
<keyword evidence="2" id="KW-0255">Endonuclease</keyword>
<evidence type="ECO:0000256" key="3">
    <source>
        <dbReference type="ARBA" id="ARBA00022801"/>
    </source>
</evidence>
<protein>
    <recommendedName>
        <fullName evidence="5">TNase-like domain-containing protein</fullName>
    </recommendedName>
</protein>
<dbReference type="Gene3D" id="2.40.50.90">
    <property type="match status" value="1"/>
</dbReference>
<proteinExistence type="predicted"/>
<evidence type="ECO:0000256" key="4">
    <source>
        <dbReference type="SAM" id="MobiDB-lite"/>
    </source>
</evidence>
<feature type="domain" description="TNase-like" evidence="5">
    <location>
        <begin position="30"/>
        <end position="156"/>
    </location>
</feature>
<dbReference type="SMART" id="SM00318">
    <property type="entry name" value="SNc"/>
    <property type="match status" value="1"/>
</dbReference>
<feature type="non-terminal residue" evidence="6">
    <location>
        <position position="179"/>
    </location>
</feature>
<evidence type="ECO:0000256" key="2">
    <source>
        <dbReference type="ARBA" id="ARBA00022759"/>
    </source>
</evidence>
<evidence type="ECO:0000256" key="1">
    <source>
        <dbReference type="ARBA" id="ARBA00022722"/>
    </source>
</evidence>
<dbReference type="SUPFAM" id="SSF50199">
    <property type="entry name" value="Staphylococcal nuclease"/>
    <property type="match status" value="1"/>
</dbReference>
<keyword evidence="3" id="KW-0378">Hydrolase</keyword>
<feature type="region of interest" description="Disordered" evidence="4">
    <location>
        <begin position="151"/>
        <end position="179"/>
    </location>
</feature>
<dbReference type="Pfam" id="PF00565">
    <property type="entry name" value="SNase"/>
    <property type="match status" value="1"/>
</dbReference>
<keyword evidence="1" id="KW-0540">Nuclease</keyword>
<feature type="compositionally biased region" description="Basic residues" evidence="4">
    <location>
        <begin position="166"/>
        <end position="179"/>
    </location>
</feature>
<accession>X1NL34</accession>
<dbReference type="GO" id="GO:0016787">
    <property type="term" value="F:hydrolase activity"/>
    <property type="evidence" value="ECO:0007669"/>
    <property type="project" value="UniProtKB-KW"/>
</dbReference>
<comment type="caution">
    <text evidence="6">The sequence shown here is derived from an EMBL/GenBank/DDBJ whole genome shotgun (WGS) entry which is preliminary data.</text>
</comment>
<dbReference type="PANTHER" id="PTHR12302">
    <property type="entry name" value="EBNA2 BINDING PROTEIN P100"/>
    <property type="match status" value="1"/>
</dbReference>